<keyword evidence="2" id="KW-1185">Reference proteome</keyword>
<evidence type="ECO:0000313" key="1">
    <source>
        <dbReference type="EMBL" id="OSX57680.1"/>
    </source>
</evidence>
<accession>A0A1X6MMV3</accession>
<evidence type="ECO:0000313" key="2">
    <source>
        <dbReference type="Proteomes" id="UP000194127"/>
    </source>
</evidence>
<reference evidence="1 2" key="1">
    <citation type="submission" date="2017-04" db="EMBL/GenBank/DDBJ databases">
        <title>Genome Sequence of the Model Brown-Rot Fungus Postia placenta SB12.</title>
        <authorList>
            <consortium name="DOE Joint Genome Institute"/>
            <person name="Gaskell J."/>
            <person name="Kersten P."/>
            <person name="Larrondo L.F."/>
            <person name="Canessa P."/>
            <person name="Martinez D."/>
            <person name="Hibbett D."/>
            <person name="Schmoll M."/>
            <person name="Kubicek C.P."/>
            <person name="Martinez A.T."/>
            <person name="Yadav J."/>
            <person name="Master E."/>
            <person name="Magnuson J.K."/>
            <person name="James T."/>
            <person name="Yaver D."/>
            <person name="Berka R."/>
            <person name="Labutti K."/>
            <person name="Lipzen A."/>
            <person name="Aerts A."/>
            <person name="Barry K."/>
            <person name="Henrissat B."/>
            <person name="Blanchette R."/>
            <person name="Grigoriev I."/>
            <person name="Cullen D."/>
        </authorList>
    </citation>
    <scope>NUCLEOTIDE SEQUENCE [LARGE SCALE GENOMIC DNA]</scope>
    <source>
        <strain evidence="1 2">MAD-698-R-SB12</strain>
    </source>
</reference>
<dbReference type="AlphaFoldDB" id="A0A1X6MMV3"/>
<name>A0A1X6MMV3_9APHY</name>
<dbReference type="RefSeq" id="XP_024334474.1">
    <property type="nucleotide sequence ID" value="XM_024487046.1"/>
</dbReference>
<dbReference type="Proteomes" id="UP000194127">
    <property type="component" value="Unassembled WGS sequence"/>
</dbReference>
<organism evidence="1 2">
    <name type="scientific">Postia placenta MAD-698-R-SB12</name>
    <dbReference type="NCBI Taxonomy" id="670580"/>
    <lineage>
        <taxon>Eukaryota</taxon>
        <taxon>Fungi</taxon>
        <taxon>Dikarya</taxon>
        <taxon>Basidiomycota</taxon>
        <taxon>Agaricomycotina</taxon>
        <taxon>Agaricomycetes</taxon>
        <taxon>Polyporales</taxon>
        <taxon>Adustoporiaceae</taxon>
        <taxon>Rhodonia</taxon>
    </lineage>
</organism>
<dbReference type="EMBL" id="KZ110607">
    <property type="protein sequence ID" value="OSX57680.1"/>
    <property type="molecule type" value="Genomic_DNA"/>
</dbReference>
<sequence>MLGPSDRLVPWVILFDRSGCPVGAQLLLAGEDKGVRTIWDVDINKVLRVECVNLALTGSHDGWGEDGEEPKPRVREDKYRPLKCRY</sequence>
<proteinExistence type="predicted"/>
<protein>
    <submittedName>
        <fullName evidence="1">Uncharacterized protein</fullName>
    </submittedName>
</protein>
<dbReference type="GeneID" id="36331995"/>
<gene>
    <name evidence="1" type="ORF">POSPLADRAFT_1156240</name>
</gene>